<evidence type="ECO:0000256" key="2">
    <source>
        <dbReference type="ARBA" id="ARBA00022833"/>
    </source>
</evidence>
<dbReference type="InParanoid" id="F0XV26"/>
<keyword evidence="5" id="KW-0804">Transcription</keyword>
<evidence type="ECO:0000256" key="7">
    <source>
        <dbReference type="SAM" id="MobiDB-lite"/>
    </source>
</evidence>
<dbReference type="GO" id="GO:0001228">
    <property type="term" value="F:DNA-binding transcription activator activity, RNA polymerase II-specific"/>
    <property type="evidence" value="ECO:0007669"/>
    <property type="project" value="TreeGrafter"/>
</dbReference>
<dbReference type="PANTHER" id="PTHR31944">
    <property type="entry name" value="HEME-RESPONSIVE ZINC FINGER TRANSCRIPTION FACTOR HAP1"/>
    <property type="match status" value="1"/>
</dbReference>
<reference evidence="9 10" key="1">
    <citation type="journal article" date="2011" name="Proc. Natl. Acad. Sci. U.S.A.">
        <title>Genome and transcriptome analyses of the mountain pine beetle-fungal symbiont Grosmannia clavigera, a lodgepole pine pathogen.</title>
        <authorList>
            <person name="DiGuistini S."/>
            <person name="Wang Y."/>
            <person name="Liao N.Y."/>
            <person name="Taylor G."/>
            <person name="Tanguay P."/>
            <person name="Feau N."/>
            <person name="Henrissat B."/>
            <person name="Chan S.K."/>
            <person name="Hesse-Orce U."/>
            <person name="Alamouti S.M."/>
            <person name="Tsui C.K.M."/>
            <person name="Docking R.T."/>
            <person name="Levasseur A."/>
            <person name="Haridas S."/>
            <person name="Robertson G."/>
            <person name="Birol I."/>
            <person name="Holt R.A."/>
            <person name="Marra M.A."/>
            <person name="Hamelin R.C."/>
            <person name="Hirst M."/>
            <person name="Jones S.J.M."/>
            <person name="Bohlmann J."/>
            <person name="Breuil C."/>
        </authorList>
    </citation>
    <scope>NUCLEOTIDE SEQUENCE [LARGE SCALE GENOMIC DNA]</scope>
    <source>
        <strain evidence="10">kw1407 / UAMH 11150</strain>
    </source>
</reference>
<dbReference type="InterPro" id="IPR007219">
    <property type="entry name" value="XnlR_reg_dom"/>
</dbReference>
<dbReference type="InterPro" id="IPR036864">
    <property type="entry name" value="Zn2-C6_fun-type_DNA-bd_sf"/>
</dbReference>
<gene>
    <name evidence="9" type="ORF">CMQ_4889</name>
</gene>
<keyword evidence="1" id="KW-0479">Metal-binding</keyword>
<dbReference type="Pfam" id="PF04082">
    <property type="entry name" value="Fungal_trans"/>
    <property type="match status" value="1"/>
</dbReference>
<keyword evidence="2" id="KW-0862">Zinc</keyword>
<dbReference type="GO" id="GO:0005634">
    <property type="term" value="C:nucleus"/>
    <property type="evidence" value="ECO:0007669"/>
    <property type="project" value="TreeGrafter"/>
</dbReference>
<dbReference type="GeneID" id="25978149"/>
<dbReference type="CDD" id="cd00067">
    <property type="entry name" value="GAL4"/>
    <property type="match status" value="1"/>
</dbReference>
<feature type="region of interest" description="Disordered" evidence="7">
    <location>
        <begin position="540"/>
        <end position="562"/>
    </location>
</feature>
<dbReference type="InterPro" id="IPR001138">
    <property type="entry name" value="Zn2Cys6_DnaBD"/>
</dbReference>
<dbReference type="GO" id="GO:0006351">
    <property type="term" value="P:DNA-templated transcription"/>
    <property type="evidence" value="ECO:0007669"/>
    <property type="project" value="InterPro"/>
</dbReference>
<dbReference type="SMART" id="SM00066">
    <property type="entry name" value="GAL4"/>
    <property type="match status" value="1"/>
</dbReference>
<dbReference type="EMBL" id="GL630006">
    <property type="protein sequence ID" value="EFW99037.1"/>
    <property type="molecule type" value="Genomic_DNA"/>
</dbReference>
<feature type="compositionally biased region" description="Polar residues" evidence="7">
    <location>
        <begin position="547"/>
        <end position="556"/>
    </location>
</feature>
<dbReference type="eggNOG" id="ENOG502SJVT">
    <property type="taxonomic scope" value="Eukaryota"/>
</dbReference>
<dbReference type="STRING" id="655863.F0XV26"/>
<evidence type="ECO:0000313" key="9">
    <source>
        <dbReference type="EMBL" id="EFW99037.1"/>
    </source>
</evidence>
<feature type="compositionally biased region" description="Polar residues" evidence="7">
    <location>
        <begin position="175"/>
        <end position="186"/>
    </location>
</feature>
<dbReference type="GO" id="GO:0000978">
    <property type="term" value="F:RNA polymerase II cis-regulatory region sequence-specific DNA binding"/>
    <property type="evidence" value="ECO:0007669"/>
    <property type="project" value="TreeGrafter"/>
</dbReference>
<dbReference type="SMART" id="SM00906">
    <property type="entry name" value="Fungal_trans"/>
    <property type="match status" value="1"/>
</dbReference>
<feature type="compositionally biased region" description="Low complexity" evidence="7">
    <location>
        <begin position="156"/>
        <end position="174"/>
    </location>
</feature>
<organism evidence="10">
    <name type="scientific">Grosmannia clavigera (strain kw1407 / UAMH 11150)</name>
    <name type="common">Blue stain fungus</name>
    <name type="synonym">Graphiocladiella clavigera</name>
    <dbReference type="NCBI Taxonomy" id="655863"/>
    <lineage>
        <taxon>Eukaryota</taxon>
        <taxon>Fungi</taxon>
        <taxon>Dikarya</taxon>
        <taxon>Ascomycota</taxon>
        <taxon>Pezizomycotina</taxon>
        <taxon>Sordariomycetes</taxon>
        <taxon>Sordariomycetidae</taxon>
        <taxon>Ophiostomatales</taxon>
        <taxon>Ophiostomataceae</taxon>
        <taxon>Leptographium</taxon>
    </lineage>
</organism>
<evidence type="ECO:0000256" key="1">
    <source>
        <dbReference type="ARBA" id="ARBA00022723"/>
    </source>
</evidence>
<dbReference type="Pfam" id="PF00172">
    <property type="entry name" value="Zn_clus"/>
    <property type="match status" value="1"/>
</dbReference>
<proteinExistence type="predicted"/>
<keyword evidence="6" id="KW-0539">Nucleus</keyword>
<feature type="domain" description="Zn(2)-C6 fungal-type" evidence="8">
    <location>
        <begin position="15"/>
        <end position="46"/>
    </location>
</feature>
<dbReference type="CDD" id="cd12148">
    <property type="entry name" value="fungal_TF_MHR"/>
    <property type="match status" value="1"/>
</dbReference>
<evidence type="ECO:0000256" key="4">
    <source>
        <dbReference type="ARBA" id="ARBA00023125"/>
    </source>
</evidence>
<dbReference type="SUPFAM" id="SSF57701">
    <property type="entry name" value="Zn2/Cys6 DNA-binding domain"/>
    <property type="match status" value="1"/>
</dbReference>
<protein>
    <submittedName>
        <fullName evidence="9">C6 zinc finger domain containing protein</fullName>
    </submittedName>
</protein>
<keyword evidence="3" id="KW-0805">Transcription regulation</keyword>
<dbReference type="Proteomes" id="UP000007796">
    <property type="component" value="Unassembled WGS sequence"/>
</dbReference>
<evidence type="ECO:0000256" key="5">
    <source>
        <dbReference type="ARBA" id="ARBA00023163"/>
    </source>
</evidence>
<feature type="region of interest" description="Disordered" evidence="7">
    <location>
        <begin position="146"/>
        <end position="214"/>
    </location>
</feature>
<evidence type="ECO:0000256" key="3">
    <source>
        <dbReference type="ARBA" id="ARBA00023015"/>
    </source>
</evidence>
<dbReference type="PANTHER" id="PTHR31944:SF131">
    <property type="entry name" value="HEME-RESPONSIVE ZINC FINGER TRANSCRIPTION FACTOR HAP1"/>
    <property type="match status" value="1"/>
</dbReference>
<dbReference type="GO" id="GO:0008270">
    <property type="term" value="F:zinc ion binding"/>
    <property type="evidence" value="ECO:0007669"/>
    <property type="project" value="InterPro"/>
</dbReference>
<dbReference type="PROSITE" id="PS00463">
    <property type="entry name" value="ZN2_CY6_FUNGAL_1"/>
    <property type="match status" value="1"/>
</dbReference>
<dbReference type="PROSITE" id="PS50048">
    <property type="entry name" value="ZN2_CY6_FUNGAL_2"/>
    <property type="match status" value="1"/>
</dbReference>
<dbReference type="RefSeq" id="XP_014168520.1">
    <property type="nucleotide sequence ID" value="XM_014313045.1"/>
</dbReference>
<dbReference type="Gene3D" id="4.10.240.10">
    <property type="entry name" value="Zn(2)-C6 fungal-type DNA-binding domain"/>
    <property type="match status" value="1"/>
</dbReference>
<sequence>MADSEIRRRRRPAVSCALCRRRKIRCNREQPCNNCLRARKDAVCVYEDLPPLPQLQQSESQHGRVVLPTSYPTEPEAVAAPLQPSPTTLPGQFAEMHPPFDMDASLGKPAFTDEVCVGPETALSDSCIRRALRRQIRKLEAQLRAVRRNQQPRHQGAPASAGVSTTAVATSPSSRLTQPEQSSPSLSHEADTGTDVDADSPLSPVSPPLDTPATSQNLVRSAAGWTRPVICDSFAGQGHSYTRCQGIPGYAQFTSRNVMHKTRLLGQSHGVNSVMGFRDIFESIELSIVGNKQSKVFVDMHRIKHLARIIKAQRRSPWPVTLPSSLAARRRDLPPRPLADQLVQCYLRSSEGLFRVLHVPLFQKDYEAYWADAAAATGSSSAPDTAFLVQLCLVLAIGTASHPEHVRLRPNAIRWVHQALCWAAEPDFKARLTIQTLQNSVLLLLAREAVGVGTDLVWMAVGSLLRTAVYMGLHRDPLLLPKRATLLAAEMRRRLWNTILELAVNTGLCAGGPVMLSLADFDAQPPGNFDDEELLGGNGDGDGTIDLENSTENRTNLSKEGRPPDVFTQTSVAIALRKTFPLRLAIVHFLNDLEPRGSYGETLRIDKEFRAVFRALCQTLDSFQRSANSRTDGTDEKPIPHVQLALIDLLMRRPLLCLHVPFFGAAVHDLAAYAFSHRVVVDTAVKIWSTSTCTQSAHDFSPPSSAATPKGLFPPPSSPLFSDPDEIIRIAMLGPGPLRNLTAQASLLVAAEIKLKLLEDIAQDGTHLMSALTSSGLQSPLIPVRPDLMTILHSARDWSLKAVEAGEVNCKGHLFCCLVLAQIGQMRRGMTNPANAAPEIKLALAHELVRSAEESLDMCMPLIERHRAEGQARSETEARAAAADGELEGAAVEIAATPALFETASTAAAATAADAANAEASLFTRQDFDVMSDHIENWDFLMSDIQMSDLGRLGDLYNWLFSNDST</sequence>
<evidence type="ECO:0000256" key="6">
    <source>
        <dbReference type="ARBA" id="ARBA00023242"/>
    </source>
</evidence>
<evidence type="ECO:0000259" key="8">
    <source>
        <dbReference type="PROSITE" id="PS50048"/>
    </source>
</evidence>
<dbReference type="OrthoDB" id="4337792at2759"/>
<dbReference type="InterPro" id="IPR051430">
    <property type="entry name" value="Fungal_TF_Env_Response"/>
</dbReference>
<name>F0XV26_GROCL</name>
<keyword evidence="4" id="KW-0238">DNA-binding</keyword>
<dbReference type="HOGENOM" id="CLU_007091_3_0_1"/>
<accession>F0XV26</accession>
<keyword evidence="10" id="KW-1185">Reference proteome</keyword>
<dbReference type="AlphaFoldDB" id="F0XV26"/>
<evidence type="ECO:0000313" key="10">
    <source>
        <dbReference type="Proteomes" id="UP000007796"/>
    </source>
</evidence>